<evidence type="ECO:0000313" key="5">
    <source>
        <dbReference type="Proteomes" id="UP000029224"/>
    </source>
</evidence>
<sequence length="317" mass="35706">MKYKIKEKNEDFRVCEIINLDIADSPTNYRLFCLVKSGISTFNAIDIISKEFSLKESQIGVAGLKDEEGVTQQYLTIESYEVPNKFMDKDSNFWLELNQIGFSNNKITVGSNLGNTFKIVLRGLDEEAHSALASINETQLRVPNYYDSQRFGLPNQPALTHLIGQHYLEGNLDKCLEFARESGVLANREVSVENLDSVIPMRERAFWLCSHGSHMWNKKLSELIRAEGSATASIRIADNSYFAPSQDDLAAHKLPNKLAIDKWRAIDGEIKKLSATRDCFIYCHFKSKPLDSESCELQFTLPTGSYATMAIKGILGV</sequence>
<dbReference type="InterPro" id="IPR020103">
    <property type="entry name" value="PsdUridine_synth_cat_dom_sf"/>
</dbReference>
<dbReference type="GO" id="GO:0006396">
    <property type="term" value="P:RNA processing"/>
    <property type="evidence" value="ECO:0007669"/>
    <property type="project" value="UniProtKB-ARBA"/>
</dbReference>
<dbReference type="InterPro" id="IPR043165">
    <property type="entry name" value="TruD_insert_sf"/>
</dbReference>
<dbReference type="InterPro" id="IPR011760">
    <property type="entry name" value="PsdUridine_synth_TruD_insert"/>
</dbReference>
<evidence type="ECO:0000313" key="4">
    <source>
        <dbReference type="EMBL" id="GAL31814.1"/>
    </source>
</evidence>
<name>A0A090SZC2_9VIBR</name>
<dbReference type="GO" id="GO:0009982">
    <property type="term" value="F:pseudouridine synthase activity"/>
    <property type="evidence" value="ECO:0007669"/>
    <property type="project" value="InterPro"/>
</dbReference>
<dbReference type="InterPro" id="IPR042214">
    <property type="entry name" value="TruD_catalytic"/>
</dbReference>
<dbReference type="Pfam" id="PF01142">
    <property type="entry name" value="TruD"/>
    <property type="match status" value="1"/>
</dbReference>
<gene>
    <name evidence="4" type="ORF">JCM19240_5245</name>
</gene>
<dbReference type="Gene3D" id="3.30.2350.20">
    <property type="entry name" value="TruD, catalytic domain"/>
    <property type="match status" value="1"/>
</dbReference>
<evidence type="ECO:0000256" key="2">
    <source>
        <dbReference type="ARBA" id="ARBA00023235"/>
    </source>
</evidence>
<dbReference type="PROSITE" id="PS50984">
    <property type="entry name" value="TRUD"/>
    <property type="match status" value="1"/>
</dbReference>
<dbReference type="SUPFAM" id="SSF55120">
    <property type="entry name" value="Pseudouridine synthase"/>
    <property type="match status" value="1"/>
</dbReference>
<accession>A0A090SZC2</accession>
<keyword evidence="5" id="KW-1185">Reference proteome</keyword>
<reference evidence="4 5" key="2">
    <citation type="submission" date="2014-09" db="EMBL/GenBank/DDBJ databases">
        <authorList>
            <consortium name="NBRP consortium"/>
            <person name="Sawabe T."/>
            <person name="Meirelles P."/>
            <person name="Nakanishi M."/>
            <person name="Sayaka M."/>
            <person name="Hattori M."/>
            <person name="Ohkuma M."/>
        </authorList>
    </citation>
    <scope>NUCLEOTIDE SEQUENCE [LARGE SCALE GENOMIC DNA]</scope>
    <source>
        <strain evidence="4 5">JCM 19240</strain>
    </source>
</reference>
<dbReference type="GO" id="GO:0140098">
    <property type="term" value="F:catalytic activity, acting on RNA"/>
    <property type="evidence" value="ECO:0007669"/>
    <property type="project" value="UniProtKB-ARBA"/>
</dbReference>
<organism evidence="4 5">
    <name type="scientific">Vibrio maritimus</name>
    <dbReference type="NCBI Taxonomy" id="990268"/>
    <lineage>
        <taxon>Bacteria</taxon>
        <taxon>Pseudomonadati</taxon>
        <taxon>Pseudomonadota</taxon>
        <taxon>Gammaproteobacteria</taxon>
        <taxon>Vibrionales</taxon>
        <taxon>Vibrionaceae</taxon>
        <taxon>Vibrio</taxon>
    </lineage>
</organism>
<reference evidence="4 5" key="1">
    <citation type="submission" date="2014-09" db="EMBL/GenBank/DDBJ databases">
        <title>Vibrio maritimus JCM 19240. (C210) whole genome shotgun sequence.</title>
        <authorList>
            <person name="Sawabe T."/>
            <person name="Meirelles P."/>
            <person name="Nakanishi M."/>
            <person name="Sayaka M."/>
            <person name="Hattori M."/>
            <person name="Ohkuma M."/>
        </authorList>
    </citation>
    <scope>NUCLEOTIDE SEQUENCE [LARGE SCALE GENOMIC DNA]</scope>
    <source>
        <strain evidence="4 5">JCM 19240</strain>
    </source>
</reference>
<dbReference type="Proteomes" id="UP000029224">
    <property type="component" value="Unassembled WGS sequence"/>
</dbReference>
<dbReference type="Gene3D" id="3.30.2340.10">
    <property type="entry name" value="TruD, insertion domain"/>
    <property type="match status" value="1"/>
</dbReference>
<comment type="caution">
    <text evidence="4">The sequence shown here is derived from an EMBL/GenBank/DDBJ whole genome shotgun (WGS) entry which is preliminary data.</text>
</comment>
<dbReference type="AlphaFoldDB" id="A0A090SZC2"/>
<dbReference type="PANTHER" id="PTHR13326:SF21">
    <property type="entry name" value="PSEUDOURIDYLATE SYNTHASE PUS7L"/>
    <property type="match status" value="1"/>
</dbReference>
<evidence type="ECO:0000256" key="1">
    <source>
        <dbReference type="ARBA" id="ARBA00007953"/>
    </source>
</evidence>
<keyword evidence="2" id="KW-0413">Isomerase</keyword>
<dbReference type="EMBL" id="BBMT01000001">
    <property type="protein sequence ID" value="GAL31814.1"/>
    <property type="molecule type" value="Genomic_DNA"/>
</dbReference>
<dbReference type="GO" id="GO:0001522">
    <property type="term" value="P:pseudouridine synthesis"/>
    <property type="evidence" value="ECO:0007669"/>
    <property type="project" value="InterPro"/>
</dbReference>
<protein>
    <submittedName>
        <fullName evidence="4">tRNA pseudouridine 13 synthase</fullName>
    </submittedName>
</protein>
<evidence type="ECO:0000259" key="3">
    <source>
        <dbReference type="PROSITE" id="PS50984"/>
    </source>
</evidence>
<feature type="domain" description="TRUD" evidence="3">
    <location>
        <begin position="141"/>
        <end position="317"/>
    </location>
</feature>
<dbReference type="PANTHER" id="PTHR13326">
    <property type="entry name" value="TRNA PSEUDOURIDINE SYNTHASE D"/>
    <property type="match status" value="1"/>
</dbReference>
<proteinExistence type="inferred from homology"/>
<dbReference type="GO" id="GO:0003723">
    <property type="term" value="F:RNA binding"/>
    <property type="evidence" value="ECO:0007669"/>
    <property type="project" value="InterPro"/>
</dbReference>
<comment type="similarity">
    <text evidence="1">Belongs to the pseudouridine synthase TruD family.</text>
</comment>
<dbReference type="InterPro" id="IPR001656">
    <property type="entry name" value="PsdUridine_synth_TruD"/>
</dbReference>